<keyword evidence="2" id="KW-0732">Signal</keyword>
<evidence type="ECO:0000256" key="1">
    <source>
        <dbReference type="SAM" id="MobiDB-lite"/>
    </source>
</evidence>
<evidence type="ECO:0000313" key="3">
    <source>
        <dbReference type="EMBL" id="PAV65950.1"/>
    </source>
</evidence>
<sequence>MAKRAMIALRHVLIFWTAVEDTRSLGNILRHADTCIVRSALPSGQAETHHPQIGNKIRKISVSTGPQPRYNKVSRDSANPQNWRLRRESPMDSNARHCPVTKPSFRDRKIGTKR</sequence>
<evidence type="ECO:0008006" key="5">
    <source>
        <dbReference type="Google" id="ProtNLM"/>
    </source>
</evidence>
<dbReference type="EMBL" id="LIAE01010179">
    <property type="protein sequence ID" value="PAV65950.1"/>
    <property type="molecule type" value="Genomic_DNA"/>
</dbReference>
<name>A0A2A2JWF8_9BILA</name>
<proteinExistence type="predicted"/>
<protein>
    <recommendedName>
        <fullName evidence="5">Secreted protein</fullName>
    </recommendedName>
</protein>
<feature type="compositionally biased region" description="Basic and acidic residues" evidence="1">
    <location>
        <begin position="104"/>
        <end position="114"/>
    </location>
</feature>
<comment type="caution">
    <text evidence="3">The sequence shown here is derived from an EMBL/GenBank/DDBJ whole genome shotgun (WGS) entry which is preliminary data.</text>
</comment>
<gene>
    <name evidence="3" type="ORF">WR25_00421</name>
</gene>
<keyword evidence="4" id="KW-1185">Reference proteome</keyword>
<organism evidence="3 4">
    <name type="scientific">Diploscapter pachys</name>
    <dbReference type="NCBI Taxonomy" id="2018661"/>
    <lineage>
        <taxon>Eukaryota</taxon>
        <taxon>Metazoa</taxon>
        <taxon>Ecdysozoa</taxon>
        <taxon>Nematoda</taxon>
        <taxon>Chromadorea</taxon>
        <taxon>Rhabditida</taxon>
        <taxon>Rhabditina</taxon>
        <taxon>Rhabditomorpha</taxon>
        <taxon>Rhabditoidea</taxon>
        <taxon>Rhabditidae</taxon>
        <taxon>Diploscapter</taxon>
    </lineage>
</organism>
<feature type="chain" id="PRO_5012584440" description="Secreted protein" evidence="2">
    <location>
        <begin position="25"/>
        <end position="114"/>
    </location>
</feature>
<evidence type="ECO:0000256" key="2">
    <source>
        <dbReference type="SAM" id="SignalP"/>
    </source>
</evidence>
<dbReference type="Proteomes" id="UP000218231">
    <property type="component" value="Unassembled WGS sequence"/>
</dbReference>
<feature type="signal peptide" evidence="2">
    <location>
        <begin position="1"/>
        <end position="24"/>
    </location>
</feature>
<reference evidence="3 4" key="1">
    <citation type="journal article" date="2017" name="Curr. Biol.">
        <title>Genome architecture and evolution of a unichromosomal asexual nematode.</title>
        <authorList>
            <person name="Fradin H."/>
            <person name="Zegar C."/>
            <person name="Gutwein M."/>
            <person name="Lucas J."/>
            <person name="Kovtun M."/>
            <person name="Corcoran D."/>
            <person name="Baugh L.R."/>
            <person name="Kiontke K."/>
            <person name="Gunsalus K."/>
            <person name="Fitch D.H."/>
            <person name="Piano F."/>
        </authorList>
    </citation>
    <scope>NUCLEOTIDE SEQUENCE [LARGE SCALE GENOMIC DNA]</scope>
    <source>
        <strain evidence="3">PF1309</strain>
    </source>
</reference>
<feature type="region of interest" description="Disordered" evidence="1">
    <location>
        <begin position="42"/>
        <end position="114"/>
    </location>
</feature>
<dbReference type="AlphaFoldDB" id="A0A2A2JWF8"/>
<accession>A0A2A2JWF8</accession>
<evidence type="ECO:0000313" key="4">
    <source>
        <dbReference type="Proteomes" id="UP000218231"/>
    </source>
</evidence>